<evidence type="ECO:0000256" key="12">
    <source>
        <dbReference type="ARBA" id="ARBA00023136"/>
    </source>
</evidence>
<name>A0A0M4EA12_DROBS</name>
<evidence type="ECO:0000256" key="13">
    <source>
        <dbReference type="ARBA" id="ARBA00023157"/>
    </source>
</evidence>
<keyword evidence="16" id="KW-0812">Transmembrane</keyword>
<comment type="similarity">
    <text evidence="3">Belongs to the EROs family.</text>
</comment>
<dbReference type="Pfam" id="PF04137">
    <property type="entry name" value="ERO1"/>
    <property type="match status" value="1"/>
</dbReference>
<evidence type="ECO:0000256" key="4">
    <source>
        <dbReference type="ARBA" id="ARBA00011802"/>
    </source>
</evidence>
<reference evidence="17 18" key="1">
    <citation type="submission" date="2015-08" db="EMBL/GenBank/DDBJ databases">
        <title>Ancestral chromatin configuration constrains chromatin evolution on differentiating sex chromosomes in Drosophila.</title>
        <authorList>
            <person name="Zhou Q."/>
            <person name="Bachtrog D."/>
        </authorList>
    </citation>
    <scope>NUCLEOTIDE SEQUENCE [LARGE SCALE GENOMIC DNA]</scope>
    <source>
        <tissue evidence="17">Whole larvae</tissue>
    </source>
</reference>
<evidence type="ECO:0000313" key="17">
    <source>
        <dbReference type="EMBL" id="ALC44028.1"/>
    </source>
</evidence>
<sequence length="771" mass="88523">MTTQAPRRVRRKLVTTSFLVLGLAILVYWADLTGGYFAAFDEAETNKNCFCELEGSINDCSCDVDTVDHFNNMKVYPRLQSLLVKNFFRFYKVNLKQECPFWPDDSRCAIRFCQVQNCEDKAIPEGMKEKAEHREKAASFKYTREAQVDRGCSDVEDFDSALGFLDTSISDQAHREFELWAKHDEAEEDFCIVDDHDVDAQYVDLLLNPERYTGYRGDSAHRIWKSIYLENCFGGNNQSSNKFSSFVPHLDLRNLCVEQRAFYRIISGLHSSINIHLCSKYLLSESKDFLDPQGIWGANVKEFMRRFSPETTSGEGPHWLRNLYFIYLVELRALAKAAPYLRREDYYTGIAEEDEEVKLAINDMLSIIESFQSHFNENALFSSGIASIKFKNDYKEKFRNISRIMDCVGCDKCKLWGKLQTQGLGTALKILYSEKLQSATESGLWDKPHIEADPIFRLSRTEIVALFNAFGRLSTSIYEMENFRRVLSNRSILNNCRQTQNVKVTESKAVQTLSKMVILHVKHGDENLFLYETSVSNKTDVVIRELVAVYNGRLKIQRLCMEIEELAEHGTMLPQEMIGLNDDQIEELKLTDVWAEKCIPMGGFNFNKDPLLRRNGRQPNEHMCKVLANAMTDAKAMIDKKLVKDAKPLKLKDVEEALNILRGAVTIVYPMKLPPHDTIQMEFANMEDLAGTQASKEVIEPSKAQLWFAGRQVLPGKLLSEYLGSNDKTKVVVKLNQLGEGPPAREQVISEQVRRQMMADAHRRQEELRWL</sequence>
<dbReference type="InterPro" id="IPR007266">
    <property type="entry name" value="Ero1"/>
</dbReference>
<dbReference type="Pfam" id="PF11069">
    <property type="entry name" value="CFAP298"/>
    <property type="match status" value="1"/>
</dbReference>
<proteinExistence type="inferred from homology"/>
<dbReference type="PANTHER" id="PTHR12613:SF0">
    <property type="entry name" value="ERO1-LIKE PROTEIN"/>
    <property type="match status" value="1"/>
</dbReference>
<gene>
    <name evidence="17" type="ORF">Dbus_chr3Lg1194</name>
</gene>
<dbReference type="GO" id="GO:0005789">
    <property type="term" value="C:endoplasmic reticulum membrane"/>
    <property type="evidence" value="ECO:0007669"/>
    <property type="project" value="UniProtKB-SubCell"/>
</dbReference>
<protein>
    <submittedName>
        <fullName evidence="17">Ero1L</fullName>
    </submittedName>
</protein>
<evidence type="ECO:0000256" key="7">
    <source>
        <dbReference type="ARBA" id="ARBA00022729"/>
    </source>
</evidence>
<evidence type="ECO:0000256" key="14">
    <source>
        <dbReference type="ARBA" id="ARBA00023180"/>
    </source>
</evidence>
<keyword evidence="13" id="KW-1015">Disulfide bond</keyword>
<evidence type="ECO:0000256" key="5">
    <source>
        <dbReference type="ARBA" id="ARBA00022448"/>
    </source>
</evidence>
<dbReference type="GO" id="GO:0034975">
    <property type="term" value="P:protein folding in endoplasmic reticulum"/>
    <property type="evidence" value="ECO:0007669"/>
    <property type="project" value="InterPro"/>
</dbReference>
<keyword evidence="10" id="KW-0249">Electron transport</keyword>
<keyword evidence="11" id="KW-0560">Oxidoreductase</keyword>
<dbReference type="OrthoDB" id="276065at2759"/>
<dbReference type="PANTHER" id="PTHR12613">
    <property type="entry name" value="ERO1-RELATED"/>
    <property type="match status" value="1"/>
</dbReference>
<feature type="transmembrane region" description="Helical" evidence="16">
    <location>
        <begin position="12"/>
        <end position="30"/>
    </location>
</feature>
<keyword evidence="6" id="KW-0285">Flavoprotein</keyword>
<dbReference type="AlphaFoldDB" id="A0A0M4EA12"/>
<evidence type="ECO:0000256" key="2">
    <source>
        <dbReference type="ARBA" id="ARBA00004367"/>
    </source>
</evidence>
<evidence type="ECO:0000256" key="11">
    <source>
        <dbReference type="ARBA" id="ARBA00023002"/>
    </source>
</evidence>
<dbReference type="SMR" id="A0A0M4EA12"/>
<keyword evidence="12 16" id="KW-0472">Membrane</keyword>
<dbReference type="GO" id="GO:0071949">
    <property type="term" value="F:FAD binding"/>
    <property type="evidence" value="ECO:0007669"/>
    <property type="project" value="InterPro"/>
</dbReference>
<evidence type="ECO:0000256" key="1">
    <source>
        <dbReference type="ARBA" id="ARBA00001974"/>
    </source>
</evidence>
<keyword evidence="16" id="KW-1133">Transmembrane helix</keyword>
<keyword evidence="18" id="KW-1185">Reference proteome</keyword>
<dbReference type="SUPFAM" id="SSF110019">
    <property type="entry name" value="ERO1-like"/>
    <property type="match status" value="1"/>
</dbReference>
<dbReference type="EMBL" id="CP012525">
    <property type="protein sequence ID" value="ALC44028.1"/>
    <property type="molecule type" value="Genomic_DNA"/>
</dbReference>
<comment type="cofactor">
    <cofactor evidence="1">
        <name>FAD</name>
        <dbReference type="ChEBI" id="CHEBI:57692"/>
    </cofactor>
</comment>
<dbReference type="InterPro" id="IPR037192">
    <property type="entry name" value="ERO1-like_sf"/>
</dbReference>
<keyword evidence="14" id="KW-0325">Glycoprotein</keyword>
<dbReference type="InterPro" id="IPR021298">
    <property type="entry name" value="CFAP298"/>
</dbReference>
<accession>A0A0M4EA12</accession>
<keyword evidence="5" id="KW-0813">Transport</keyword>
<evidence type="ECO:0000313" key="18">
    <source>
        <dbReference type="Proteomes" id="UP000494163"/>
    </source>
</evidence>
<dbReference type="GO" id="GO:0003352">
    <property type="term" value="P:regulation of cilium movement"/>
    <property type="evidence" value="ECO:0007669"/>
    <property type="project" value="InterPro"/>
</dbReference>
<organism evidence="17 18">
    <name type="scientific">Drosophila busckii</name>
    <name type="common">Fruit fly</name>
    <dbReference type="NCBI Taxonomy" id="30019"/>
    <lineage>
        <taxon>Eukaryota</taxon>
        <taxon>Metazoa</taxon>
        <taxon>Ecdysozoa</taxon>
        <taxon>Arthropoda</taxon>
        <taxon>Hexapoda</taxon>
        <taxon>Insecta</taxon>
        <taxon>Pterygota</taxon>
        <taxon>Neoptera</taxon>
        <taxon>Endopterygota</taxon>
        <taxon>Diptera</taxon>
        <taxon>Brachycera</taxon>
        <taxon>Muscomorpha</taxon>
        <taxon>Ephydroidea</taxon>
        <taxon>Drosophilidae</taxon>
        <taxon>Drosophila</taxon>
    </lineage>
</organism>
<comment type="subunit">
    <text evidence="4">May function both as a monomer and a homodimer.</text>
</comment>
<dbReference type="GO" id="GO:0016972">
    <property type="term" value="F:thiol oxidase activity"/>
    <property type="evidence" value="ECO:0007669"/>
    <property type="project" value="InterPro"/>
</dbReference>
<dbReference type="STRING" id="30019.A0A0M4EA12"/>
<evidence type="ECO:0000256" key="15">
    <source>
        <dbReference type="ARBA" id="ARBA00023284"/>
    </source>
</evidence>
<evidence type="ECO:0000256" key="8">
    <source>
        <dbReference type="ARBA" id="ARBA00022824"/>
    </source>
</evidence>
<keyword evidence="7" id="KW-0732">Signal</keyword>
<evidence type="ECO:0000256" key="3">
    <source>
        <dbReference type="ARBA" id="ARBA00008277"/>
    </source>
</evidence>
<evidence type="ECO:0000256" key="9">
    <source>
        <dbReference type="ARBA" id="ARBA00022827"/>
    </source>
</evidence>
<keyword evidence="8" id="KW-0256">Endoplasmic reticulum</keyword>
<keyword evidence="15" id="KW-0676">Redox-active center</keyword>
<keyword evidence="9" id="KW-0274">FAD</keyword>
<evidence type="ECO:0000256" key="16">
    <source>
        <dbReference type="SAM" id="Phobius"/>
    </source>
</evidence>
<evidence type="ECO:0000256" key="10">
    <source>
        <dbReference type="ARBA" id="ARBA00022982"/>
    </source>
</evidence>
<comment type="subcellular location">
    <subcellularLocation>
        <location evidence="2">Endoplasmic reticulum membrane</location>
        <topology evidence="2">Peripheral membrane protein</topology>
        <orientation evidence="2">Lumenal side</orientation>
    </subcellularLocation>
</comment>
<dbReference type="OMA" id="WGANVKE"/>
<evidence type="ECO:0000256" key="6">
    <source>
        <dbReference type="ARBA" id="ARBA00022630"/>
    </source>
</evidence>
<dbReference type="GO" id="GO:0015035">
    <property type="term" value="F:protein-disulfide reductase activity"/>
    <property type="evidence" value="ECO:0007669"/>
    <property type="project" value="InterPro"/>
</dbReference>
<dbReference type="Proteomes" id="UP000494163">
    <property type="component" value="Chromosome 3L"/>
</dbReference>